<dbReference type="RefSeq" id="WP_316414417.1">
    <property type="nucleotide sequence ID" value="NZ_AP027080.1"/>
</dbReference>
<feature type="domain" description="EF-hand" evidence="2">
    <location>
        <begin position="25"/>
        <end position="60"/>
    </location>
</feature>
<dbReference type="PROSITE" id="PS50222">
    <property type="entry name" value="EF_HAND_2"/>
    <property type="match status" value="1"/>
</dbReference>
<accession>A0AA48K7W9</accession>
<proteinExistence type="predicted"/>
<evidence type="ECO:0000259" key="2">
    <source>
        <dbReference type="PROSITE" id="PS50222"/>
    </source>
</evidence>
<dbReference type="Pfam" id="PF13202">
    <property type="entry name" value="EF-hand_5"/>
    <property type="match status" value="1"/>
</dbReference>
<gene>
    <name evidence="3" type="ORF">METEAL_06990</name>
</gene>
<name>A0AA48K7W9_9BACT</name>
<protein>
    <recommendedName>
        <fullName evidence="2">EF-hand domain-containing protein</fullName>
    </recommendedName>
</protein>
<dbReference type="AlphaFoldDB" id="A0AA48K7W9"/>
<dbReference type="GO" id="GO:0005509">
    <property type="term" value="F:calcium ion binding"/>
    <property type="evidence" value="ECO:0007669"/>
    <property type="project" value="InterPro"/>
</dbReference>
<evidence type="ECO:0000313" key="3">
    <source>
        <dbReference type="EMBL" id="BDU71525.1"/>
    </source>
</evidence>
<dbReference type="InterPro" id="IPR011992">
    <property type="entry name" value="EF-hand-dom_pair"/>
</dbReference>
<keyword evidence="4" id="KW-1185">Reference proteome</keyword>
<evidence type="ECO:0000313" key="4">
    <source>
        <dbReference type="Proteomes" id="UP001238179"/>
    </source>
</evidence>
<organism evidence="3 4">
    <name type="scientific">Mesoterricola silvestris</name>
    <dbReference type="NCBI Taxonomy" id="2927979"/>
    <lineage>
        <taxon>Bacteria</taxon>
        <taxon>Pseudomonadati</taxon>
        <taxon>Acidobacteriota</taxon>
        <taxon>Holophagae</taxon>
        <taxon>Holophagales</taxon>
        <taxon>Holophagaceae</taxon>
        <taxon>Mesoterricola</taxon>
    </lineage>
</organism>
<dbReference type="Proteomes" id="UP001238179">
    <property type="component" value="Chromosome"/>
</dbReference>
<dbReference type="SUPFAM" id="SSF47473">
    <property type="entry name" value="EF-hand"/>
    <property type="match status" value="1"/>
</dbReference>
<dbReference type="KEGG" id="msil:METEAL_06990"/>
<sequence>MRSAILALSLVLAARPSPAADLPPQAVKLLTERFQKADLDHDGKLTREEAKAGMPRVFKNFDKIDAGRKGFVTLQQILETLGKGR</sequence>
<evidence type="ECO:0000256" key="1">
    <source>
        <dbReference type="SAM" id="SignalP"/>
    </source>
</evidence>
<feature type="chain" id="PRO_5041333796" description="EF-hand domain-containing protein" evidence="1">
    <location>
        <begin position="20"/>
        <end position="85"/>
    </location>
</feature>
<reference evidence="4" key="1">
    <citation type="journal article" date="2023" name="Int. J. Syst. Evol. Microbiol.">
        <title>Mesoterricola silvestris gen. nov., sp. nov., Mesoterricola sediminis sp. nov., Geothrix oryzae sp. nov., Geothrix edaphica sp. nov., Geothrix rubra sp. nov., and Geothrix limicola sp. nov., six novel members of Acidobacteriota isolated from soils.</title>
        <authorList>
            <person name="Itoh H."/>
            <person name="Sugisawa Y."/>
            <person name="Mise K."/>
            <person name="Xu Z."/>
            <person name="Kuniyasu M."/>
            <person name="Ushijima N."/>
            <person name="Kawano K."/>
            <person name="Kobayashi E."/>
            <person name="Shiratori Y."/>
            <person name="Masuda Y."/>
            <person name="Senoo K."/>
        </authorList>
    </citation>
    <scope>NUCLEOTIDE SEQUENCE [LARGE SCALE GENOMIC DNA]</scope>
    <source>
        <strain evidence="4">W79</strain>
    </source>
</reference>
<feature type="signal peptide" evidence="1">
    <location>
        <begin position="1"/>
        <end position="19"/>
    </location>
</feature>
<dbReference type="EMBL" id="AP027080">
    <property type="protein sequence ID" value="BDU71525.1"/>
    <property type="molecule type" value="Genomic_DNA"/>
</dbReference>
<dbReference type="InterPro" id="IPR002048">
    <property type="entry name" value="EF_hand_dom"/>
</dbReference>
<keyword evidence="1" id="KW-0732">Signal</keyword>
<dbReference type="Gene3D" id="1.10.238.10">
    <property type="entry name" value="EF-hand"/>
    <property type="match status" value="1"/>
</dbReference>